<reference evidence="10 11" key="1">
    <citation type="submission" date="2010-05" db="EMBL/GenBank/DDBJ databases">
        <title>The Genome Sequence of Thecamonas trahens ATCC 50062.</title>
        <authorList>
            <consortium name="The Broad Institute Genome Sequencing Platform"/>
            <person name="Russ C."/>
            <person name="Cuomo C."/>
            <person name="Shea T."/>
            <person name="Young S.K."/>
            <person name="Zeng Q."/>
            <person name="Koehrsen M."/>
            <person name="Haas B."/>
            <person name="Borodovsky M."/>
            <person name="Guigo R."/>
            <person name="Alvarado L."/>
            <person name="Berlin A."/>
            <person name="Bochicchio J."/>
            <person name="Borenstein D."/>
            <person name="Chapman S."/>
            <person name="Chen Z."/>
            <person name="Freedman E."/>
            <person name="Gellesch M."/>
            <person name="Goldberg J."/>
            <person name="Griggs A."/>
            <person name="Gujja S."/>
            <person name="Heilman E."/>
            <person name="Heiman D."/>
            <person name="Hepburn T."/>
            <person name="Howarth C."/>
            <person name="Jen D."/>
            <person name="Larson L."/>
            <person name="Mehta T."/>
            <person name="Park D."/>
            <person name="Pearson M."/>
            <person name="Roberts A."/>
            <person name="Saif S."/>
            <person name="Shenoy N."/>
            <person name="Sisk P."/>
            <person name="Stolte C."/>
            <person name="Sykes S."/>
            <person name="Thomson T."/>
            <person name="Walk T."/>
            <person name="White J."/>
            <person name="Yandava C."/>
            <person name="Burger G."/>
            <person name="Gray M.W."/>
            <person name="Holland P.W.H."/>
            <person name="King N."/>
            <person name="Lang F.B.F."/>
            <person name="Roger A.J."/>
            <person name="Ruiz-Trillo I."/>
            <person name="Lander E."/>
            <person name="Nusbaum C."/>
        </authorList>
    </citation>
    <scope>NUCLEOTIDE SEQUENCE [LARGE SCALE GENOMIC DNA]</scope>
    <source>
        <strain evidence="10 11">ATCC 50062</strain>
    </source>
</reference>
<dbReference type="EMBL" id="GL349452">
    <property type="protein sequence ID" value="KNC48853.1"/>
    <property type="molecule type" value="Genomic_DNA"/>
</dbReference>
<proteinExistence type="predicted"/>
<dbReference type="RefSeq" id="XP_013758273.1">
    <property type="nucleotide sequence ID" value="XM_013902819.1"/>
</dbReference>
<evidence type="ECO:0000256" key="6">
    <source>
        <dbReference type="ARBA" id="ARBA00023136"/>
    </source>
</evidence>
<comment type="subcellular location">
    <subcellularLocation>
        <location evidence="1">Mitochondrion inner membrane</location>
        <topology evidence="1">Single-pass membrane protein</topology>
    </subcellularLocation>
</comment>
<dbReference type="GeneID" id="25564135"/>
<keyword evidence="8" id="KW-0732">Signal</keyword>
<evidence type="ECO:0000256" key="1">
    <source>
        <dbReference type="ARBA" id="ARBA00004434"/>
    </source>
</evidence>
<evidence type="ECO:0000313" key="10">
    <source>
        <dbReference type="EMBL" id="KNC48853.1"/>
    </source>
</evidence>
<dbReference type="PROSITE" id="PS51758">
    <property type="entry name" value="LETM1_RBD"/>
    <property type="match status" value="1"/>
</dbReference>
<dbReference type="AlphaFoldDB" id="A0A0L0DC21"/>
<dbReference type="eggNOG" id="KOG1043">
    <property type="taxonomic scope" value="Eukaryota"/>
</dbReference>
<dbReference type="InterPro" id="IPR033122">
    <property type="entry name" value="LETM1-like_RBD"/>
</dbReference>
<feature type="chain" id="PRO_5005537045" description="Letm1 RBD domain-containing protein" evidence="8">
    <location>
        <begin position="19"/>
        <end position="387"/>
    </location>
</feature>
<dbReference type="InterPro" id="IPR044202">
    <property type="entry name" value="LETM1/MDM38-like"/>
</dbReference>
<feature type="domain" description="Letm1 RBD" evidence="9">
    <location>
        <begin position="197"/>
        <end position="387"/>
    </location>
</feature>
<evidence type="ECO:0000256" key="4">
    <source>
        <dbReference type="ARBA" id="ARBA00022989"/>
    </source>
</evidence>
<name>A0A0L0DC21_THETB</name>
<protein>
    <recommendedName>
        <fullName evidence="9">Letm1 RBD domain-containing protein</fullName>
    </recommendedName>
</protein>
<accession>A0A0L0DC21</accession>
<dbReference type="PANTHER" id="PTHR14009">
    <property type="entry name" value="LEUCINE ZIPPER-EF-HAND CONTAINING TRANSMEMBRANE PROTEIN"/>
    <property type="match status" value="1"/>
</dbReference>
<keyword evidence="2" id="KW-0812">Transmembrane</keyword>
<dbReference type="Proteomes" id="UP000054408">
    <property type="component" value="Unassembled WGS sequence"/>
</dbReference>
<evidence type="ECO:0000256" key="5">
    <source>
        <dbReference type="ARBA" id="ARBA00023128"/>
    </source>
</evidence>
<keyword evidence="4" id="KW-1133">Transmembrane helix</keyword>
<dbReference type="GO" id="GO:0043022">
    <property type="term" value="F:ribosome binding"/>
    <property type="evidence" value="ECO:0007669"/>
    <property type="project" value="InterPro"/>
</dbReference>
<evidence type="ECO:0000313" key="11">
    <source>
        <dbReference type="Proteomes" id="UP000054408"/>
    </source>
</evidence>
<dbReference type="GO" id="GO:0030003">
    <property type="term" value="P:intracellular monoatomic cation homeostasis"/>
    <property type="evidence" value="ECO:0007669"/>
    <property type="project" value="TreeGrafter"/>
</dbReference>
<organism evidence="10 11">
    <name type="scientific">Thecamonas trahens ATCC 50062</name>
    <dbReference type="NCBI Taxonomy" id="461836"/>
    <lineage>
        <taxon>Eukaryota</taxon>
        <taxon>Apusozoa</taxon>
        <taxon>Apusomonadida</taxon>
        <taxon>Apusomonadidae</taxon>
        <taxon>Thecamonas</taxon>
    </lineage>
</organism>
<keyword evidence="5 7" id="KW-0496">Mitochondrion</keyword>
<evidence type="ECO:0000259" key="9">
    <source>
        <dbReference type="PROSITE" id="PS51758"/>
    </source>
</evidence>
<evidence type="ECO:0000256" key="7">
    <source>
        <dbReference type="PROSITE-ProRule" id="PRU01094"/>
    </source>
</evidence>
<evidence type="ECO:0000256" key="3">
    <source>
        <dbReference type="ARBA" id="ARBA00022792"/>
    </source>
</evidence>
<keyword evidence="6" id="KW-0472">Membrane</keyword>
<dbReference type="PANTHER" id="PTHR14009:SF1">
    <property type="entry name" value="MITOCHONDRIAL PROTON_CALCIUM EXCHANGER PROTEIN"/>
    <property type="match status" value="1"/>
</dbReference>
<dbReference type="OrthoDB" id="275278at2759"/>
<keyword evidence="11" id="KW-1185">Reference proteome</keyword>
<evidence type="ECO:0000256" key="8">
    <source>
        <dbReference type="SAM" id="SignalP"/>
    </source>
</evidence>
<keyword evidence="3" id="KW-0999">Mitochondrion inner membrane</keyword>
<dbReference type="STRING" id="461836.A0A0L0DC21"/>
<gene>
    <name evidence="10" type="ORF">AMSG_04598</name>
</gene>
<evidence type="ECO:0000256" key="2">
    <source>
        <dbReference type="ARBA" id="ARBA00022692"/>
    </source>
</evidence>
<dbReference type="GO" id="GO:0005743">
    <property type="term" value="C:mitochondrial inner membrane"/>
    <property type="evidence" value="ECO:0007669"/>
    <property type="project" value="UniProtKB-SubCell"/>
</dbReference>
<dbReference type="Pfam" id="PF07766">
    <property type="entry name" value="LETM1_RBD"/>
    <property type="match status" value="1"/>
</dbReference>
<feature type="signal peptide" evidence="8">
    <location>
        <begin position="1"/>
        <end position="18"/>
    </location>
</feature>
<sequence>MLRLALTAPLAAFRPAAAAAAAAPHLARAASSTRSSAAATTTSVLGSRSAVARARRRADEADKAAGIVSRRSGQALEWFEDRKPMRRLAAAAVSSSTAAVAGGRELLGDLWLGCVRLFRNARLTARLEAQTADAVRKRFSRRRRQRFVDKTYADLKRLVPFALLKVMPMSTVTLPLAIKAFPSLLPSTFKLRILGGSSAESRAQAAAKARSAAAAMIAKLRLGELALSDHAFRALTSEQMAPLRYVRRGSPVSADDIIGNESVFVEHMRLPAAPTPALKSLAARMGLPMWGPRWVVYTRLLRHFNHIIRDSALIHAEGMHALSHDELIVAARERGLRIEGLTEAHIVAAIREFNKLAAHSPALVSSLLLFAHGNCITELWLAPSTRL</sequence>